<comment type="subunit">
    <text evidence="5">Interacts with VCP through the PUB domain (via C-terminus) and VIM motif (via N-terminus); the interaction is direct. Forms a ternary complex with CAV1 and VCP. Interacts with SYVN1. Interacts with HERPUD1. Interacts with VCPKMT. May interact with DERL1. Interacts with PLAA, VCP and YOD1; may form a complex involved in macroautophagy. Interacts with LMAN1.</text>
</comment>
<evidence type="ECO:0000256" key="7">
    <source>
        <dbReference type="ARBA" id="ARBA00075815"/>
    </source>
</evidence>
<dbReference type="Gene3D" id="3.10.20.90">
    <property type="entry name" value="Phosphatidylinositol 3-kinase Catalytic Subunit, Chain A, domain 1"/>
    <property type="match status" value="1"/>
</dbReference>
<dbReference type="FunFam" id="3.10.20.90:FF:000185">
    <property type="entry name" value="UBX domain-containing protein 6"/>
    <property type="match status" value="1"/>
</dbReference>
<keyword evidence="11" id="KW-1185">Reference proteome</keyword>
<sequence length="448" mass="50746">MRKFFQEIKADLKFKTAGPGQKLSEPSRAPREKPKAEAAPKPRQAPTDEAQRAAAAALARLELKPKGKAPSASQEHIKNQVRKELMAEAAAGEKGLSMEEKQQEEEGAAAPSVSGVYFICPLTGAIVRKDQKEKQLREAIQAYSSVDPVAASIMEIHTFNKDREKVRVCVETMAKYLDNIYLHPEEEKYRKIKLQNKVFQERISCLEGTHKFFQAVGFEAKTLPVPGQGKDSASRHPCGFAETTEEFYVLQEEVLSRLEELKERKEQLLSSEPVRAQLHRQLAVFQPSPAAARFELPHDFFNLTAEELRREQRLRTEAVEKASMLRTRAMREKDEQREMRKYNYTLLRVRFPDGYILQGTFYARESVSVLYNFVREALRDDWLPFELLGPGGLKLTDENLAFNECGLVPSALLSLAWDAAVMADVEAAAEEQRSPLRPELLARAQPLS</sequence>
<dbReference type="Pfam" id="PF00789">
    <property type="entry name" value="UBX"/>
    <property type="match status" value="1"/>
</dbReference>
<accession>A0A3L8RTP3</accession>
<dbReference type="SUPFAM" id="SSF143503">
    <property type="entry name" value="PUG domain-like"/>
    <property type="match status" value="1"/>
</dbReference>
<evidence type="ECO:0000256" key="8">
    <source>
        <dbReference type="SAM" id="MobiDB-lite"/>
    </source>
</evidence>
<dbReference type="CDD" id="cd10460">
    <property type="entry name" value="PUB_UBXD1"/>
    <property type="match status" value="1"/>
</dbReference>
<dbReference type="PROSITE" id="PS50033">
    <property type="entry name" value="UBX"/>
    <property type="match status" value="1"/>
</dbReference>
<protein>
    <recommendedName>
        <fullName evidence="6">UBX domain-containing protein 6</fullName>
    </recommendedName>
    <alternativeName>
        <fullName evidence="7">UBX domain-containing protein 1</fullName>
    </alternativeName>
</protein>
<dbReference type="OrthoDB" id="49605at2759"/>
<dbReference type="AlphaFoldDB" id="A0A3L8RTP3"/>
<dbReference type="SMART" id="SM00166">
    <property type="entry name" value="UBX"/>
    <property type="match status" value="1"/>
</dbReference>
<feature type="domain" description="UBX" evidence="9">
    <location>
        <begin position="340"/>
        <end position="415"/>
    </location>
</feature>
<dbReference type="InterPro" id="IPR029071">
    <property type="entry name" value="Ubiquitin-like_domsf"/>
</dbReference>
<dbReference type="Gene3D" id="1.20.58.2190">
    <property type="match status" value="1"/>
</dbReference>
<dbReference type="InterPro" id="IPR018997">
    <property type="entry name" value="PUB_domain"/>
</dbReference>
<dbReference type="GO" id="GO:0006950">
    <property type="term" value="P:response to stress"/>
    <property type="evidence" value="ECO:0007669"/>
    <property type="project" value="UniProtKB-ARBA"/>
</dbReference>
<dbReference type="SMART" id="SM00580">
    <property type="entry name" value="PUG"/>
    <property type="match status" value="1"/>
</dbReference>
<comment type="function">
    <text evidence="4">May negatively regulate the ATPase activity of VCP, an ATP-driven segregase that associates with different cofactors to control a wide variety of cellular processes. As a cofactor of VCP, it may play a role in the transport of CAV1 to lysosomes for degradation. It may also play a role in endoplasmic reticulum-associated degradation (ERAD) of misfolded proteins. Together with VCP and other cofactors, it may play a role in macroautophagy, regulating for instance the clearance of damaged lysosomes.</text>
</comment>
<reference evidence="10 11" key="1">
    <citation type="journal article" date="2018" name="Proc. R. Soc. B">
        <title>A non-coding region near Follistatin controls head colour polymorphism in the Gouldian finch.</title>
        <authorList>
            <person name="Toomey M.B."/>
            <person name="Marques C.I."/>
            <person name="Andrade P."/>
            <person name="Araujo P.M."/>
            <person name="Sabatino S."/>
            <person name="Gazda M.A."/>
            <person name="Afonso S."/>
            <person name="Lopes R.J."/>
            <person name="Corbo J.C."/>
            <person name="Carneiro M."/>
        </authorList>
    </citation>
    <scope>NUCLEOTIDE SEQUENCE [LARGE SCALE GENOMIC DNA]</scope>
    <source>
        <strain evidence="10">Red01</strain>
        <tissue evidence="10">Muscle</tissue>
    </source>
</reference>
<evidence type="ECO:0000256" key="4">
    <source>
        <dbReference type="ARBA" id="ARBA00059509"/>
    </source>
</evidence>
<dbReference type="EMBL" id="QUSF01000229">
    <property type="protein sequence ID" value="RLV86192.1"/>
    <property type="molecule type" value="Genomic_DNA"/>
</dbReference>
<dbReference type="InterPro" id="IPR042774">
    <property type="entry name" value="UBXN6_PUB"/>
</dbReference>
<keyword evidence="3" id="KW-0472">Membrane</keyword>
<dbReference type="SUPFAM" id="SSF54236">
    <property type="entry name" value="Ubiquitin-like"/>
    <property type="match status" value="1"/>
</dbReference>
<evidence type="ECO:0000256" key="1">
    <source>
        <dbReference type="ARBA" id="ARBA00004170"/>
    </source>
</evidence>
<dbReference type="GO" id="GO:0005737">
    <property type="term" value="C:cytoplasm"/>
    <property type="evidence" value="ECO:0007669"/>
    <property type="project" value="TreeGrafter"/>
</dbReference>
<proteinExistence type="predicted"/>
<comment type="subcellular location">
    <subcellularLocation>
        <location evidence="1">Membrane</location>
        <topology evidence="1">Peripheral membrane protein</topology>
    </subcellularLocation>
</comment>
<feature type="region of interest" description="Disordered" evidence="8">
    <location>
        <begin position="13"/>
        <end position="57"/>
    </location>
</feature>
<dbReference type="Pfam" id="PF09409">
    <property type="entry name" value="PUB"/>
    <property type="match status" value="1"/>
</dbReference>
<dbReference type="STRING" id="44316.ENSEGOP00005014364"/>
<evidence type="ECO:0000313" key="10">
    <source>
        <dbReference type="EMBL" id="RLV86192.1"/>
    </source>
</evidence>
<comment type="caution">
    <text evidence="10">The sequence shown here is derived from an EMBL/GenBank/DDBJ whole genome shotgun (WGS) entry which is preliminary data.</text>
</comment>
<dbReference type="InterPro" id="IPR036339">
    <property type="entry name" value="PUB-like_dom_sf"/>
</dbReference>
<evidence type="ECO:0000256" key="6">
    <source>
        <dbReference type="ARBA" id="ARBA00070523"/>
    </source>
</evidence>
<organism evidence="10 11">
    <name type="scientific">Chloebia gouldiae</name>
    <name type="common">Gouldian finch</name>
    <name type="synonym">Erythrura gouldiae</name>
    <dbReference type="NCBI Taxonomy" id="44316"/>
    <lineage>
        <taxon>Eukaryota</taxon>
        <taxon>Metazoa</taxon>
        <taxon>Chordata</taxon>
        <taxon>Craniata</taxon>
        <taxon>Vertebrata</taxon>
        <taxon>Euteleostomi</taxon>
        <taxon>Archelosauria</taxon>
        <taxon>Archosauria</taxon>
        <taxon>Dinosauria</taxon>
        <taxon>Saurischia</taxon>
        <taxon>Theropoda</taxon>
        <taxon>Coelurosauria</taxon>
        <taxon>Aves</taxon>
        <taxon>Neognathae</taxon>
        <taxon>Neoaves</taxon>
        <taxon>Telluraves</taxon>
        <taxon>Australaves</taxon>
        <taxon>Passeriformes</taxon>
        <taxon>Passeroidea</taxon>
        <taxon>Passeridae</taxon>
        <taxon>Chloebia</taxon>
    </lineage>
</organism>
<gene>
    <name evidence="10" type="ORF">DV515_00015950</name>
</gene>
<feature type="compositionally biased region" description="Basic and acidic residues" evidence="8">
    <location>
        <begin position="28"/>
        <end position="40"/>
    </location>
</feature>
<dbReference type="PANTHER" id="PTHR23153:SF38">
    <property type="entry name" value="UBX DOMAIN-CONTAINING PROTEIN 6"/>
    <property type="match status" value="1"/>
</dbReference>
<name>A0A3L8RTP3_CHLGU</name>
<dbReference type="InterPro" id="IPR001012">
    <property type="entry name" value="UBX_dom"/>
</dbReference>
<evidence type="ECO:0000259" key="9">
    <source>
        <dbReference type="PROSITE" id="PS50033"/>
    </source>
</evidence>
<evidence type="ECO:0000313" key="11">
    <source>
        <dbReference type="Proteomes" id="UP000276834"/>
    </source>
</evidence>
<dbReference type="GO" id="GO:0016020">
    <property type="term" value="C:membrane"/>
    <property type="evidence" value="ECO:0007669"/>
    <property type="project" value="UniProtKB-SubCell"/>
</dbReference>
<evidence type="ECO:0000256" key="5">
    <source>
        <dbReference type="ARBA" id="ARBA00065525"/>
    </source>
</evidence>
<evidence type="ECO:0000256" key="3">
    <source>
        <dbReference type="ARBA" id="ARBA00023136"/>
    </source>
</evidence>
<keyword evidence="2" id="KW-0833">Ubl conjugation pathway</keyword>
<dbReference type="Proteomes" id="UP000276834">
    <property type="component" value="Unassembled WGS sequence"/>
</dbReference>
<dbReference type="CDD" id="cd16119">
    <property type="entry name" value="UBX_UBXN6"/>
    <property type="match status" value="1"/>
</dbReference>
<dbReference type="PANTHER" id="PTHR23153">
    <property type="entry name" value="UBX-RELATED"/>
    <property type="match status" value="1"/>
</dbReference>
<evidence type="ECO:0000256" key="2">
    <source>
        <dbReference type="ARBA" id="ARBA00022786"/>
    </source>
</evidence>